<dbReference type="PANTHER" id="PTHR34385:SF1">
    <property type="entry name" value="PEPTIDOGLYCAN L-ALANYL-D-GLUTAMATE ENDOPEPTIDASE CWLK"/>
    <property type="match status" value="1"/>
</dbReference>
<evidence type="ECO:0000259" key="2">
    <source>
        <dbReference type="Pfam" id="PF02557"/>
    </source>
</evidence>
<dbReference type="InterPro" id="IPR003709">
    <property type="entry name" value="VanY-like_core_dom"/>
</dbReference>
<sequence>MGARWVAEWPSGGIDTLVVQEEAQPVSPDAVSPPASDPAADKPAADDWRLLLVNPWNPLPEGYEATLVKLKNGLFVDERCYPALQEMMDDCRAAGLSPVICSAYRSTDRQERLYNNQVDKLLALGYARAEAETEAAKAVAVPGTSEHQLGLAVDIVDLNNQNLNESQEETAVQKWLMDHSWEYGFILRYPGGKSETTGIIYEPWHYRYVGQAAAREIYTQGLCLEEYLESETAR</sequence>
<feature type="compositionally biased region" description="Low complexity" evidence="1">
    <location>
        <begin position="25"/>
        <end position="38"/>
    </location>
</feature>
<dbReference type="PANTHER" id="PTHR34385">
    <property type="entry name" value="D-ALANYL-D-ALANINE CARBOXYPEPTIDASE"/>
    <property type="match status" value="1"/>
</dbReference>
<dbReference type="Proteomes" id="UP000607645">
    <property type="component" value="Unassembled WGS sequence"/>
</dbReference>
<dbReference type="Gene3D" id="3.30.1380.10">
    <property type="match status" value="1"/>
</dbReference>
<dbReference type="Pfam" id="PF02557">
    <property type="entry name" value="VanY"/>
    <property type="match status" value="1"/>
</dbReference>
<dbReference type="AlphaFoldDB" id="A0A8J6JJM0"/>
<keyword evidence="4" id="KW-1185">Reference proteome</keyword>
<dbReference type="CDD" id="cd14852">
    <property type="entry name" value="LD-carboxypeptidase"/>
    <property type="match status" value="1"/>
</dbReference>
<organism evidence="3 4">
    <name type="scientific">Lawsonibacter faecis</name>
    <dbReference type="NCBI Taxonomy" id="2763052"/>
    <lineage>
        <taxon>Bacteria</taxon>
        <taxon>Bacillati</taxon>
        <taxon>Bacillota</taxon>
        <taxon>Clostridia</taxon>
        <taxon>Eubacteriales</taxon>
        <taxon>Oscillospiraceae</taxon>
        <taxon>Lawsonibacter</taxon>
    </lineage>
</organism>
<evidence type="ECO:0000313" key="3">
    <source>
        <dbReference type="EMBL" id="MBC5736015.1"/>
    </source>
</evidence>
<comment type="caution">
    <text evidence="3">The sequence shown here is derived from an EMBL/GenBank/DDBJ whole genome shotgun (WGS) entry which is preliminary data.</text>
</comment>
<name>A0A8J6JJM0_9FIRM</name>
<dbReference type="SUPFAM" id="SSF55166">
    <property type="entry name" value="Hedgehog/DD-peptidase"/>
    <property type="match status" value="1"/>
</dbReference>
<protein>
    <submittedName>
        <fullName evidence="3">M15 family metallopeptidase</fullName>
    </submittedName>
</protein>
<dbReference type="InterPro" id="IPR058193">
    <property type="entry name" value="VanY/YodJ_core_dom"/>
</dbReference>
<dbReference type="InterPro" id="IPR009045">
    <property type="entry name" value="Zn_M74/Hedgehog-like"/>
</dbReference>
<reference evidence="3" key="1">
    <citation type="submission" date="2020-08" db="EMBL/GenBank/DDBJ databases">
        <title>Genome public.</title>
        <authorList>
            <person name="Liu C."/>
            <person name="Sun Q."/>
        </authorList>
    </citation>
    <scope>NUCLEOTIDE SEQUENCE</scope>
    <source>
        <strain evidence="3">NSJ-52</strain>
    </source>
</reference>
<evidence type="ECO:0000256" key="1">
    <source>
        <dbReference type="SAM" id="MobiDB-lite"/>
    </source>
</evidence>
<dbReference type="GO" id="GO:0006508">
    <property type="term" value="P:proteolysis"/>
    <property type="evidence" value="ECO:0007669"/>
    <property type="project" value="InterPro"/>
</dbReference>
<feature type="region of interest" description="Disordered" evidence="1">
    <location>
        <begin position="22"/>
        <end position="43"/>
    </location>
</feature>
<feature type="domain" description="D-alanyl-D-alanine carboxypeptidase-like core" evidence="2">
    <location>
        <begin position="76"/>
        <end position="210"/>
    </location>
</feature>
<dbReference type="EMBL" id="JACOPQ010000002">
    <property type="protein sequence ID" value="MBC5736015.1"/>
    <property type="molecule type" value="Genomic_DNA"/>
</dbReference>
<proteinExistence type="predicted"/>
<accession>A0A8J6JJM0</accession>
<evidence type="ECO:0000313" key="4">
    <source>
        <dbReference type="Proteomes" id="UP000607645"/>
    </source>
</evidence>
<gene>
    <name evidence="3" type="ORF">H8S62_03165</name>
</gene>
<dbReference type="GO" id="GO:0008233">
    <property type="term" value="F:peptidase activity"/>
    <property type="evidence" value="ECO:0007669"/>
    <property type="project" value="InterPro"/>
</dbReference>
<dbReference type="InterPro" id="IPR052179">
    <property type="entry name" value="DD-CPase-like"/>
</dbReference>